<keyword evidence="4" id="KW-0472">Membrane</keyword>
<evidence type="ECO:0000313" key="6">
    <source>
        <dbReference type="EnsemblPlants" id="EMT27185"/>
    </source>
</evidence>
<dbReference type="InterPro" id="IPR004853">
    <property type="entry name" value="Sugar_P_trans_dom"/>
</dbReference>
<dbReference type="Pfam" id="PF03151">
    <property type="entry name" value="TPT"/>
    <property type="match status" value="1"/>
</dbReference>
<protein>
    <recommendedName>
        <fullName evidence="5">Sugar phosphate transporter domain-containing protein</fullName>
    </recommendedName>
</protein>
<evidence type="ECO:0000256" key="2">
    <source>
        <dbReference type="ARBA" id="ARBA00022692"/>
    </source>
</evidence>
<dbReference type="AlphaFoldDB" id="M8BQB0"/>
<proteinExistence type="predicted"/>
<keyword evidence="3" id="KW-1133">Transmembrane helix</keyword>
<evidence type="ECO:0000256" key="4">
    <source>
        <dbReference type="ARBA" id="ARBA00023136"/>
    </source>
</evidence>
<dbReference type="PANTHER" id="PTHR11132">
    <property type="entry name" value="SOLUTE CARRIER FAMILY 35"/>
    <property type="match status" value="1"/>
</dbReference>
<organism evidence="6">
    <name type="scientific">Aegilops tauschii</name>
    <name type="common">Tausch's goatgrass</name>
    <name type="synonym">Aegilops squarrosa</name>
    <dbReference type="NCBI Taxonomy" id="37682"/>
    <lineage>
        <taxon>Eukaryota</taxon>
        <taxon>Viridiplantae</taxon>
        <taxon>Streptophyta</taxon>
        <taxon>Embryophyta</taxon>
        <taxon>Tracheophyta</taxon>
        <taxon>Spermatophyta</taxon>
        <taxon>Magnoliopsida</taxon>
        <taxon>Liliopsida</taxon>
        <taxon>Poales</taxon>
        <taxon>Poaceae</taxon>
        <taxon>BOP clade</taxon>
        <taxon>Pooideae</taxon>
        <taxon>Triticodae</taxon>
        <taxon>Triticeae</taxon>
        <taxon>Triticinae</taxon>
        <taxon>Aegilops</taxon>
    </lineage>
</organism>
<dbReference type="EnsemblPlants" id="EMT27185">
    <property type="protein sequence ID" value="EMT27185"/>
    <property type="gene ID" value="F775_18741"/>
</dbReference>
<reference evidence="6" key="1">
    <citation type="submission" date="2015-06" db="UniProtKB">
        <authorList>
            <consortium name="EnsemblPlants"/>
        </authorList>
    </citation>
    <scope>IDENTIFICATION</scope>
</reference>
<dbReference type="InterPro" id="IPR050186">
    <property type="entry name" value="TPT_transporter"/>
</dbReference>
<feature type="domain" description="Sugar phosphate transporter" evidence="5">
    <location>
        <begin position="108"/>
        <end position="384"/>
    </location>
</feature>
<sequence>MGLEAGESSSFLRCDLACPISPSPCHVLALPRRFPWSRNEFSPPWGVSCARIGVVSVTSWARHSDFSSCRARRSGKWLLWTRLMAEARGGSFVSWAGGLSSAFSYGVASMAMVFVNKAVIMQYVHSMTLLTLQQLATALFIHFGQVLGMSKRKDLSIATAKKLLPVSIFYNANVAFALASLKGVNIPMYIAIKRLTPLAVLVSGFLRGKGKPSTQVSLSVVCTALGVLVAALGDFSFDLYGYSMALISVFFQTMYLILVEKSGADDGLSSMELMFYNSILSIPFLFFIIVATGEFPHSLSVLSEKTASASFSVILLISLVMGIVLNYTMFWCTIVNSALTTTIVGVLKGVGSTTLGFVVLGGVKVHALNVTGLVINTFGGVWYSYAKYTQKKKLPRRVAPDEESHPHK</sequence>
<accession>M8BQB0</accession>
<evidence type="ECO:0000256" key="1">
    <source>
        <dbReference type="ARBA" id="ARBA00004141"/>
    </source>
</evidence>
<comment type="subcellular location">
    <subcellularLocation>
        <location evidence="1">Membrane</location>
        <topology evidence="1">Multi-pass membrane protein</topology>
    </subcellularLocation>
</comment>
<dbReference type="GO" id="GO:0016020">
    <property type="term" value="C:membrane"/>
    <property type="evidence" value="ECO:0007669"/>
    <property type="project" value="UniProtKB-SubCell"/>
</dbReference>
<name>M8BQB0_AEGTA</name>
<evidence type="ECO:0000259" key="5">
    <source>
        <dbReference type="Pfam" id="PF03151"/>
    </source>
</evidence>
<keyword evidence="2" id="KW-0812">Transmembrane</keyword>
<evidence type="ECO:0000256" key="3">
    <source>
        <dbReference type="ARBA" id="ARBA00022989"/>
    </source>
</evidence>